<dbReference type="Proteomes" id="UP000540568">
    <property type="component" value="Unassembled WGS sequence"/>
</dbReference>
<dbReference type="RefSeq" id="WP_182617221.1">
    <property type="nucleotide sequence ID" value="NZ_BAAATF010000003.1"/>
</dbReference>
<evidence type="ECO:0000256" key="1">
    <source>
        <dbReference type="ARBA" id="ARBA00023015"/>
    </source>
</evidence>
<gene>
    <name evidence="4" type="ORF">FHX71_002802</name>
</gene>
<dbReference type="AlphaFoldDB" id="A0A7W3PEA6"/>
<organism evidence="4 5">
    <name type="scientific">Promicromonospora sukumoe</name>
    <dbReference type="NCBI Taxonomy" id="88382"/>
    <lineage>
        <taxon>Bacteria</taxon>
        <taxon>Bacillati</taxon>
        <taxon>Actinomycetota</taxon>
        <taxon>Actinomycetes</taxon>
        <taxon>Micrococcales</taxon>
        <taxon>Promicromonosporaceae</taxon>
        <taxon>Promicromonospora</taxon>
    </lineage>
</organism>
<keyword evidence="5" id="KW-1185">Reference proteome</keyword>
<evidence type="ECO:0000313" key="5">
    <source>
        <dbReference type="Proteomes" id="UP000540568"/>
    </source>
</evidence>
<sequence>MDEPTDLRRLRGDRTRRAVLDRAVQEASVRGLDALSFGALAQDVPVNKSGIAGLFGSKERLQLAAVERAAEIYTEHVVVRARAADRGLARLWALVLAWTEYSRSRVFEGGCFFRTVEIEFDMRDGAVHDAVVAAQQAWESYLVHQAQVAVGAGELAPGTDPAQVAFEVNALLNAANDRSLLLRDDAVYERAIQAARSLLAARGADLAALR</sequence>
<dbReference type="SUPFAM" id="SSF46689">
    <property type="entry name" value="Homeodomain-like"/>
    <property type="match status" value="1"/>
</dbReference>
<dbReference type="PANTHER" id="PTHR47506:SF6">
    <property type="entry name" value="HTH-TYPE TRANSCRIPTIONAL REPRESSOR NEMR"/>
    <property type="match status" value="1"/>
</dbReference>
<reference evidence="4 5" key="1">
    <citation type="submission" date="2020-07" db="EMBL/GenBank/DDBJ databases">
        <title>Sequencing the genomes of 1000 actinobacteria strains.</title>
        <authorList>
            <person name="Klenk H.-P."/>
        </authorList>
    </citation>
    <scope>NUCLEOTIDE SEQUENCE [LARGE SCALE GENOMIC DNA]</scope>
    <source>
        <strain evidence="4 5">DSM 44121</strain>
    </source>
</reference>
<dbReference type="SUPFAM" id="SSF48498">
    <property type="entry name" value="Tetracyclin repressor-like, C-terminal domain"/>
    <property type="match status" value="1"/>
</dbReference>
<evidence type="ECO:0000256" key="2">
    <source>
        <dbReference type="ARBA" id="ARBA00023163"/>
    </source>
</evidence>
<proteinExistence type="predicted"/>
<comment type="caution">
    <text evidence="4">The sequence shown here is derived from an EMBL/GenBank/DDBJ whole genome shotgun (WGS) entry which is preliminary data.</text>
</comment>
<evidence type="ECO:0000259" key="3">
    <source>
        <dbReference type="Pfam" id="PF16925"/>
    </source>
</evidence>
<dbReference type="EMBL" id="JACGWV010000001">
    <property type="protein sequence ID" value="MBA8808860.1"/>
    <property type="molecule type" value="Genomic_DNA"/>
</dbReference>
<accession>A0A7W3PEA6</accession>
<keyword evidence="2" id="KW-0804">Transcription</keyword>
<dbReference type="Gene3D" id="1.10.357.10">
    <property type="entry name" value="Tetracycline Repressor, domain 2"/>
    <property type="match status" value="1"/>
</dbReference>
<dbReference type="Gene3D" id="1.10.10.60">
    <property type="entry name" value="Homeodomain-like"/>
    <property type="match status" value="1"/>
</dbReference>
<dbReference type="InterPro" id="IPR009057">
    <property type="entry name" value="Homeodomain-like_sf"/>
</dbReference>
<dbReference type="InterPro" id="IPR011075">
    <property type="entry name" value="TetR_C"/>
</dbReference>
<keyword evidence="1" id="KW-0805">Transcription regulation</keyword>
<dbReference type="InterPro" id="IPR036271">
    <property type="entry name" value="Tet_transcr_reg_TetR-rel_C_sf"/>
</dbReference>
<dbReference type="PANTHER" id="PTHR47506">
    <property type="entry name" value="TRANSCRIPTIONAL REGULATORY PROTEIN"/>
    <property type="match status" value="1"/>
</dbReference>
<evidence type="ECO:0000313" key="4">
    <source>
        <dbReference type="EMBL" id="MBA8808860.1"/>
    </source>
</evidence>
<feature type="domain" description="Tetracyclin repressor-like C-terminal" evidence="3">
    <location>
        <begin position="87"/>
        <end position="194"/>
    </location>
</feature>
<name>A0A7W3PEA6_9MICO</name>
<dbReference type="Pfam" id="PF16925">
    <property type="entry name" value="TetR_C_13"/>
    <property type="match status" value="1"/>
</dbReference>
<protein>
    <submittedName>
        <fullName evidence="4">AcrR family transcriptional regulator</fullName>
    </submittedName>
</protein>